<gene>
    <name evidence="1" type="ORF">OSH07_20870</name>
</gene>
<proteinExistence type="predicted"/>
<evidence type="ECO:0000313" key="1">
    <source>
        <dbReference type="EMBL" id="MCX5571667.1"/>
    </source>
</evidence>
<dbReference type="Pfam" id="PF11011">
    <property type="entry name" value="DUF2849"/>
    <property type="match status" value="1"/>
</dbReference>
<protein>
    <submittedName>
        <fullName evidence="1">DUF2849 domain-containing protein</fullName>
    </submittedName>
</protein>
<accession>A0A9X3IN70</accession>
<dbReference type="InterPro" id="IPR021270">
    <property type="entry name" value="DUF2849"/>
</dbReference>
<keyword evidence="2" id="KW-1185">Reference proteome</keyword>
<dbReference type="RefSeq" id="WP_266340630.1">
    <property type="nucleotide sequence ID" value="NZ_JAPKNK010000011.1"/>
</dbReference>
<evidence type="ECO:0000313" key="2">
    <source>
        <dbReference type="Proteomes" id="UP001144805"/>
    </source>
</evidence>
<dbReference type="EMBL" id="JAPKNK010000011">
    <property type="protein sequence ID" value="MCX5571667.1"/>
    <property type="molecule type" value="Genomic_DNA"/>
</dbReference>
<dbReference type="Proteomes" id="UP001144805">
    <property type="component" value="Unassembled WGS sequence"/>
</dbReference>
<sequence length="106" mass="11318">MTAKLITANHLADGLVVFLTADGGWSYRLADARVISDAELEAALRHAKAQHEALIVVDPYEIEATVEDGVPVPVRLRERIRAAGGPTVTYGEAELAERAALLNQAG</sequence>
<name>A0A9X3IN70_9HYPH</name>
<dbReference type="AlphaFoldDB" id="A0A9X3IN70"/>
<organism evidence="1 2">
    <name type="scientific">Kaistia nematophila</name>
    <dbReference type="NCBI Taxonomy" id="2994654"/>
    <lineage>
        <taxon>Bacteria</taxon>
        <taxon>Pseudomonadati</taxon>
        <taxon>Pseudomonadota</taxon>
        <taxon>Alphaproteobacteria</taxon>
        <taxon>Hyphomicrobiales</taxon>
        <taxon>Kaistiaceae</taxon>
        <taxon>Kaistia</taxon>
    </lineage>
</organism>
<reference evidence="1" key="1">
    <citation type="submission" date="2022-11" db="EMBL/GenBank/DDBJ databases">
        <title>Biodiversity and phylogenetic relationships of bacteria.</title>
        <authorList>
            <person name="Machado R.A.R."/>
            <person name="Bhat A."/>
            <person name="Loulou A."/>
            <person name="Kallel S."/>
        </authorList>
    </citation>
    <scope>NUCLEOTIDE SEQUENCE</scope>
    <source>
        <strain evidence="1">K-TC2</strain>
    </source>
</reference>
<comment type="caution">
    <text evidence="1">The sequence shown here is derived from an EMBL/GenBank/DDBJ whole genome shotgun (WGS) entry which is preliminary data.</text>
</comment>